<sequence>MSESDDKRSKAEELVDKVGGKIQEKTGEVTDDHDLEKKGERDQNQAGEKFKRSEKKEDHRHT</sequence>
<evidence type="ECO:0000256" key="1">
    <source>
        <dbReference type="SAM" id="MobiDB-lite"/>
    </source>
</evidence>
<evidence type="ECO:0008006" key="4">
    <source>
        <dbReference type="Google" id="ProtNLM"/>
    </source>
</evidence>
<evidence type="ECO:0000313" key="3">
    <source>
        <dbReference type="Proteomes" id="UP001269375"/>
    </source>
</evidence>
<name>A0ABU1GWP7_9GAMM</name>
<dbReference type="EMBL" id="JARWAO010000005">
    <property type="protein sequence ID" value="MDR5896459.1"/>
    <property type="molecule type" value="Genomic_DNA"/>
</dbReference>
<reference evidence="2 3" key="1">
    <citation type="submission" date="2023-04" db="EMBL/GenBank/DDBJ databases">
        <title>A long-awaited taxogenomic arrangement of the family Halomonadaceae.</title>
        <authorList>
            <person name="De La Haba R."/>
            <person name="Chuvochina M."/>
            <person name="Wittouck S."/>
            <person name="Arahal D.R."/>
            <person name="Sanchez-Porro C."/>
            <person name="Hugenholtz P."/>
            <person name="Ventosa A."/>
        </authorList>
    </citation>
    <scope>NUCLEOTIDE SEQUENCE [LARGE SCALE GENOMIC DNA]</scope>
    <source>
        <strain evidence="2 3">DSM 22428</strain>
    </source>
</reference>
<dbReference type="RefSeq" id="WP_251594093.1">
    <property type="nucleotide sequence ID" value="NZ_JAMLJI010000003.1"/>
</dbReference>
<feature type="region of interest" description="Disordered" evidence="1">
    <location>
        <begin position="1"/>
        <end position="62"/>
    </location>
</feature>
<organism evidence="2 3">
    <name type="scientific">Larsenimonas suaedae</name>
    <dbReference type="NCBI Taxonomy" id="1851019"/>
    <lineage>
        <taxon>Bacteria</taxon>
        <taxon>Pseudomonadati</taxon>
        <taxon>Pseudomonadota</taxon>
        <taxon>Gammaproteobacteria</taxon>
        <taxon>Oceanospirillales</taxon>
        <taxon>Halomonadaceae</taxon>
        <taxon>Larsenimonas</taxon>
    </lineage>
</organism>
<accession>A0ABU1GWP7</accession>
<dbReference type="Proteomes" id="UP001269375">
    <property type="component" value="Unassembled WGS sequence"/>
</dbReference>
<keyword evidence="3" id="KW-1185">Reference proteome</keyword>
<evidence type="ECO:0000313" key="2">
    <source>
        <dbReference type="EMBL" id="MDR5896459.1"/>
    </source>
</evidence>
<gene>
    <name evidence="2" type="ORF">QC825_10280</name>
</gene>
<comment type="caution">
    <text evidence="2">The sequence shown here is derived from an EMBL/GenBank/DDBJ whole genome shotgun (WGS) entry which is preliminary data.</text>
</comment>
<protein>
    <recommendedName>
        <fullName evidence="4">CsbD family protein</fullName>
    </recommendedName>
</protein>
<proteinExistence type="predicted"/>